<dbReference type="EMBL" id="MLJW01007795">
    <property type="protein sequence ID" value="OIQ64846.1"/>
    <property type="molecule type" value="Genomic_DNA"/>
</dbReference>
<dbReference type="PANTHER" id="PTHR10515:SF0">
    <property type="entry name" value="THYMIDINE PHOSPHORYLASE"/>
    <property type="match status" value="1"/>
</dbReference>
<reference evidence="4" key="1">
    <citation type="submission" date="2016-10" db="EMBL/GenBank/DDBJ databases">
        <title>Sequence of Gallionella enrichment culture.</title>
        <authorList>
            <person name="Poehlein A."/>
            <person name="Muehling M."/>
            <person name="Daniel R."/>
        </authorList>
    </citation>
    <scope>NUCLEOTIDE SEQUENCE</scope>
</reference>
<dbReference type="SMART" id="SM00448">
    <property type="entry name" value="REC"/>
    <property type="match status" value="1"/>
</dbReference>
<dbReference type="GO" id="GO:0006206">
    <property type="term" value="P:pyrimidine nucleobase metabolic process"/>
    <property type="evidence" value="ECO:0007669"/>
    <property type="project" value="InterPro"/>
</dbReference>
<organism evidence="4">
    <name type="scientific">mine drainage metagenome</name>
    <dbReference type="NCBI Taxonomy" id="410659"/>
    <lineage>
        <taxon>unclassified sequences</taxon>
        <taxon>metagenomes</taxon>
        <taxon>ecological metagenomes</taxon>
    </lineage>
</organism>
<dbReference type="Gene3D" id="1.20.970.50">
    <property type="match status" value="1"/>
</dbReference>
<evidence type="ECO:0000256" key="2">
    <source>
        <dbReference type="ARBA" id="ARBA00022679"/>
    </source>
</evidence>
<accession>A0A1J5P171</accession>
<protein>
    <submittedName>
        <fullName evidence="4">Pyrimidine-nucleoside phosphorylase</fullName>
        <ecNumber evidence="4">2.4.2.2</ecNumber>
    </submittedName>
</protein>
<dbReference type="SUPFAM" id="SSF52418">
    <property type="entry name" value="Nucleoside phosphorylase/phosphoribosyltransferase catalytic domain"/>
    <property type="match status" value="1"/>
</dbReference>
<gene>
    <name evidence="4" type="primary">pdp_6</name>
    <name evidence="4" type="ORF">GALL_536040</name>
</gene>
<dbReference type="GO" id="GO:0004645">
    <property type="term" value="F:1,4-alpha-oligoglucan phosphorylase activity"/>
    <property type="evidence" value="ECO:0007669"/>
    <property type="project" value="InterPro"/>
</dbReference>
<comment type="caution">
    <text evidence="4">The sequence shown here is derived from an EMBL/GenBank/DDBJ whole genome shotgun (WGS) entry which is preliminary data.</text>
</comment>
<dbReference type="CDD" id="cd17546">
    <property type="entry name" value="REC_hyHK_CKI1_RcsC-like"/>
    <property type="match status" value="1"/>
</dbReference>
<dbReference type="InterPro" id="IPR035902">
    <property type="entry name" value="Nuc_phospho_transferase"/>
</dbReference>
<dbReference type="GO" id="GO:0016154">
    <property type="term" value="F:pyrimidine-nucleoside phosphorylase activity"/>
    <property type="evidence" value="ECO:0007669"/>
    <property type="project" value="UniProtKB-EC"/>
</dbReference>
<keyword evidence="1 4" id="KW-0328">Glycosyltransferase</keyword>
<dbReference type="InterPro" id="IPR000053">
    <property type="entry name" value="Thymidine/pyrmidine_PPase"/>
</dbReference>
<dbReference type="AlphaFoldDB" id="A0A1J5P171"/>
<evidence type="ECO:0000259" key="3">
    <source>
        <dbReference type="PROSITE" id="PS50110"/>
    </source>
</evidence>
<feature type="domain" description="Response regulatory" evidence="3">
    <location>
        <begin position="84"/>
        <end position="200"/>
    </location>
</feature>
<proteinExistence type="predicted"/>
<dbReference type="EC" id="2.4.2.2" evidence="4"/>
<dbReference type="PROSITE" id="PS50110">
    <property type="entry name" value="RESPONSE_REGULATORY"/>
    <property type="match status" value="1"/>
</dbReference>
<evidence type="ECO:0000313" key="4">
    <source>
        <dbReference type="EMBL" id="OIQ64846.1"/>
    </source>
</evidence>
<dbReference type="InterPro" id="IPR001789">
    <property type="entry name" value="Sig_transdc_resp-reg_receiver"/>
</dbReference>
<name>A0A1J5P171_9ZZZZ</name>
<dbReference type="SUPFAM" id="SSF52172">
    <property type="entry name" value="CheY-like"/>
    <property type="match status" value="1"/>
</dbReference>
<dbReference type="PANTHER" id="PTHR10515">
    <property type="entry name" value="THYMIDINE PHOSPHORYLASE"/>
    <property type="match status" value="1"/>
</dbReference>
<dbReference type="GO" id="GO:0000160">
    <property type="term" value="P:phosphorelay signal transduction system"/>
    <property type="evidence" value="ECO:0007669"/>
    <property type="project" value="InterPro"/>
</dbReference>
<keyword evidence="2 4" id="KW-0808">Transferase</keyword>
<sequence>MVWGGAMNMSPADDLLIRVERTLDLDSEGQLVASVLSKKAAAGSTHVVIDIPTGPTAKVRSQADAQSLLRGLQLTAHALGLTLHGLISDGSQPVGRGVGPALEALGLRVLLAQDGLEAVERLQDDPRAIDLVLMDLTMPRMDGKEAFQAMRRIRPDLRVILSSGYNEQESLQSFLGRGLAGFLQKPYTLEALRTALRKALEP</sequence>
<dbReference type="Gene3D" id="3.40.50.2300">
    <property type="match status" value="1"/>
</dbReference>
<dbReference type="InterPro" id="IPR011006">
    <property type="entry name" value="CheY-like_superfamily"/>
</dbReference>
<dbReference type="Pfam" id="PF00072">
    <property type="entry name" value="Response_reg"/>
    <property type="match status" value="1"/>
</dbReference>
<evidence type="ECO:0000256" key="1">
    <source>
        <dbReference type="ARBA" id="ARBA00022676"/>
    </source>
</evidence>
<dbReference type="GO" id="GO:0005829">
    <property type="term" value="C:cytosol"/>
    <property type="evidence" value="ECO:0007669"/>
    <property type="project" value="TreeGrafter"/>
</dbReference>